<dbReference type="OMA" id="VWHNVSK"/>
<accession>A0A2H3EBX0</accession>
<dbReference type="InParanoid" id="A0A2H3EBX0"/>
<dbReference type="EMBL" id="KZ293648">
    <property type="protein sequence ID" value="PBK98827.1"/>
    <property type="molecule type" value="Genomic_DNA"/>
</dbReference>
<dbReference type="STRING" id="47427.A0A2H3EBX0"/>
<reference evidence="2" key="1">
    <citation type="journal article" date="2017" name="Nat. Ecol. Evol.">
        <title>Genome expansion and lineage-specific genetic innovations in the forest pathogenic fungi Armillaria.</title>
        <authorList>
            <person name="Sipos G."/>
            <person name="Prasanna A.N."/>
            <person name="Walter M.C."/>
            <person name="O'Connor E."/>
            <person name="Balint B."/>
            <person name="Krizsan K."/>
            <person name="Kiss B."/>
            <person name="Hess J."/>
            <person name="Varga T."/>
            <person name="Slot J."/>
            <person name="Riley R."/>
            <person name="Boka B."/>
            <person name="Rigling D."/>
            <person name="Barry K."/>
            <person name="Lee J."/>
            <person name="Mihaltcheva S."/>
            <person name="LaButti K."/>
            <person name="Lipzen A."/>
            <person name="Waldron R."/>
            <person name="Moloney N.M."/>
            <person name="Sperisen C."/>
            <person name="Kredics L."/>
            <person name="Vagvoelgyi C."/>
            <person name="Patrignani A."/>
            <person name="Fitzpatrick D."/>
            <person name="Nagy I."/>
            <person name="Doyle S."/>
            <person name="Anderson J.B."/>
            <person name="Grigoriev I.V."/>
            <person name="Gueldener U."/>
            <person name="Muensterkoetter M."/>
            <person name="Nagy L.G."/>
        </authorList>
    </citation>
    <scope>NUCLEOTIDE SEQUENCE [LARGE SCALE GENOMIC DNA]</scope>
    <source>
        <strain evidence="2">Ar21-2</strain>
    </source>
</reference>
<protein>
    <recommendedName>
        <fullName evidence="3">F-box domain-containing protein</fullName>
    </recommendedName>
</protein>
<evidence type="ECO:0000313" key="1">
    <source>
        <dbReference type="EMBL" id="PBK98827.1"/>
    </source>
</evidence>
<gene>
    <name evidence="1" type="ORF">ARMGADRAFT_1009191</name>
</gene>
<dbReference type="AlphaFoldDB" id="A0A2H3EBX0"/>
<keyword evidence="2" id="KW-1185">Reference proteome</keyword>
<evidence type="ECO:0008006" key="3">
    <source>
        <dbReference type="Google" id="ProtNLM"/>
    </source>
</evidence>
<name>A0A2H3EBX0_ARMGA</name>
<sequence>MSCLTCRNCGFVNLLPPEPHVPQILNTIRSSDDIVSQLLRGSRPLLDADHAFIDAEVTKLKRLRTWYDAQLQEIELYRSTVLKELKNRESICAPIRRLPRDILIENFHSICDSWWHEEGEDDDLDSLDMTGPLWILSRVCGLWRDTLHTSPASWARYVSVKSVFSRHDREILQTYLKRTGEHPLSLVVICEGANFTEEGEIMSLLVKSCYRWKNVRIRIAMHHTHHLESISHLPILQTIDIDISDVDESDYSSDILDAPQLWQETLSSQGIYQIRLSPTMTHYSGHITRLKDFQLLSQLPKLRTCHLSNGVSTASIKVPVVMAELCQLFVQGLDTLNFLTAPMLQSLTIAGGSPESLSSIPAFFRRSGCRLESFGIHMALVESEPSASISNIFSSEVCSTISHLKFVFGSVWHNVSKVYASSSILPNLQHLVLCFGYQYSHRMATE</sequence>
<evidence type="ECO:0000313" key="2">
    <source>
        <dbReference type="Proteomes" id="UP000217790"/>
    </source>
</evidence>
<dbReference type="Proteomes" id="UP000217790">
    <property type="component" value="Unassembled WGS sequence"/>
</dbReference>
<organism evidence="1 2">
    <name type="scientific">Armillaria gallica</name>
    <name type="common">Bulbous honey fungus</name>
    <name type="synonym">Armillaria bulbosa</name>
    <dbReference type="NCBI Taxonomy" id="47427"/>
    <lineage>
        <taxon>Eukaryota</taxon>
        <taxon>Fungi</taxon>
        <taxon>Dikarya</taxon>
        <taxon>Basidiomycota</taxon>
        <taxon>Agaricomycotina</taxon>
        <taxon>Agaricomycetes</taxon>
        <taxon>Agaricomycetidae</taxon>
        <taxon>Agaricales</taxon>
        <taxon>Marasmiineae</taxon>
        <taxon>Physalacriaceae</taxon>
        <taxon>Armillaria</taxon>
    </lineage>
</organism>
<dbReference type="OrthoDB" id="3365698at2759"/>
<proteinExistence type="predicted"/>